<dbReference type="EMBL" id="FZOK01000013">
    <property type="protein sequence ID" value="SNS58118.1"/>
    <property type="molecule type" value="Genomic_DNA"/>
</dbReference>
<protein>
    <submittedName>
        <fullName evidence="2">DNA binding domain-containing protein, excisionase family</fullName>
    </submittedName>
</protein>
<feature type="domain" description="Helix-turn-helix" evidence="1">
    <location>
        <begin position="5"/>
        <end position="53"/>
    </location>
</feature>
<gene>
    <name evidence="2" type="ORF">SAMN06295967_11339</name>
</gene>
<dbReference type="NCBIfam" id="TIGR01764">
    <property type="entry name" value="excise"/>
    <property type="match status" value="1"/>
</dbReference>
<dbReference type="InterPro" id="IPR041657">
    <property type="entry name" value="HTH_17"/>
</dbReference>
<dbReference type="RefSeq" id="WP_089241808.1">
    <property type="nucleotide sequence ID" value="NZ_FZOK01000013.1"/>
</dbReference>
<dbReference type="AlphaFoldDB" id="A0A239FNC8"/>
<evidence type="ECO:0000259" key="1">
    <source>
        <dbReference type="Pfam" id="PF12728"/>
    </source>
</evidence>
<name>A0A239FNC8_9BACT</name>
<organism evidence="2 3">
    <name type="scientific">Belliella buryatensis</name>
    <dbReference type="NCBI Taxonomy" id="1500549"/>
    <lineage>
        <taxon>Bacteria</taxon>
        <taxon>Pseudomonadati</taxon>
        <taxon>Bacteroidota</taxon>
        <taxon>Cytophagia</taxon>
        <taxon>Cytophagales</taxon>
        <taxon>Cyclobacteriaceae</taxon>
        <taxon>Belliella</taxon>
    </lineage>
</organism>
<keyword evidence="3" id="KW-1185">Reference proteome</keyword>
<reference evidence="3" key="1">
    <citation type="submission" date="2017-06" db="EMBL/GenBank/DDBJ databases">
        <authorList>
            <person name="Varghese N."/>
            <person name="Submissions S."/>
        </authorList>
    </citation>
    <scope>NUCLEOTIDE SEQUENCE [LARGE SCALE GENOMIC DNA]</scope>
    <source>
        <strain evidence="3">5C</strain>
    </source>
</reference>
<proteinExistence type="predicted"/>
<dbReference type="GO" id="GO:0003677">
    <property type="term" value="F:DNA binding"/>
    <property type="evidence" value="ECO:0007669"/>
    <property type="project" value="InterPro"/>
</dbReference>
<dbReference type="OrthoDB" id="597977at2"/>
<dbReference type="InterPro" id="IPR010093">
    <property type="entry name" value="SinI_DNA-bd"/>
</dbReference>
<evidence type="ECO:0000313" key="2">
    <source>
        <dbReference type="EMBL" id="SNS58118.1"/>
    </source>
</evidence>
<dbReference type="Pfam" id="PF12728">
    <property type="entry name" value="HTH_17"/>
    <property type="match status" value="1"/>
</dbReference>
<evidence type="ECO:0000313" key="3">
    <source>
        <dbReference type="Proteomes" id="UP000198480"/>
    </source>
</evidence>
<accession>A0A239FNC8</accession>
<dbReference type="Proteomes" id="UP000198480">
    <property type="component" value="Unassembled WGS sequence"/>
</dbReference>
<sequence>MENTYMKVQEASEFLRTSTSSIYKMTMNSTIPHYKIGRGLRFKKEELIQFVENGDAGKGTRIVPSDLEILRVPSLY</sequence>